<evidence type="ECO:0000313" key="2">
    <source>
        <dbReference type="EMBL" id="KAJ0207101.1"/>
    </source>
</evidence>
<accession>A0A9R1VM49</accession>
<dbReference type="AlphaFoldDB" id="A0A9R1VM49"/>
<dbReference type="InterPro" id="IPR012337">
    <property type="entry name" value="RNaseH-like_sf"/>
</dbReference>
<evidence type="ECO:0000256" key="1">
    <source>
        <dbReference type="SAM" id="MobiDB-lite"/>
    </source>
</evidence>
<feature type="compositionally biased region" description="Acidic residues" evidence="1">
    <location>
        <begin position="214"/>
        <end position="233"/>
    </location>
</feature>
<gene>
    <name evidence="2" type="ORF">LSAT_V11C500294580</name>
</gene>
<feature type="region of interest" description="Disordered" evidence="1">
    <location>
        <begin position="214"/>
        <end position="262"/>
    </location>
</feature>
<comment type="caution">
    <text evidence="2">The sequence shown here is derived from an EMBL/GenBank/DDBJ whole genome shotgun (WGS) entry which is preliminary data.</text>
</comment>
<protein>
    <submittedName>
        <fullName evidence="2">Uncharacterized protein</fullName>
    </submittedName>
</protein>
<organism evidence="2 3">
    <name type="scientific">Lactuca sativa</name>
    <name type="common">Garden lettuce</name>
    <dbReference type="NCBI Taxonomy" id="4236"/>
    <lineage>
        <taxon>Eukaryota</taxon>
        <taxon>Viridiplantae</taxon>
        <taxon>Streptophyta</taxon>
        <taxon>Embryophyta</taxon>
        <taxon>Tracheophyta</taxon>
        <taxon>Spermatophyta</taxon>
        <taxon>Magnoliopsida</taxon>
        <taxon>eudicotyledons</taxon>
        <taxon>Gunneridae</taxon>
        <taxon>Pentapetalae</taxon>
        <taxon>asterids</taxon>
        <taxon>campanulids</taxon>
        <taxon>Asterales</taxon>
        <taxon>Asteraceae</taxon>
        <taxon>Cichorioideae</taxon>
        <taxon>Cichorieae</taxon>
        <taxon>Lactucinae</taxon>
        <taxon>Lactuca</taxon>
    </lineage>
</organism>
<dbReference type="SUPFAM" id="SSF53098">
    <property type="entry name" value="Ribonuclease H-like"/>
    <property type="match status" value="1"/>
</dbReference>
<evidence type="ECO:0000313" key="3">
    <source>
        <dbReference type="Proteomes" id="UP000235145"/>
    </source>
</evidence>
<name>A0A9R1VM49_LACSA</name>
<keyword evidence="3" id="KW-1185">Reference proteome</keyword>
<reference evidence="2 3" key="1">
    <citation type="journal article" date="2017" name="Nat. Commun.">
        <title>Genome assembly with in vitro proximity ligation data and whole-genome triplication in lettuce.</title>
        <authorList>
            <person name="Reyes-Chin-Wo S."/>
            <person name="Wang Z."/>
            <person name="Yang X."/>
            <person name="Kozik A."/>
            <person name="Arikit S."/>
            <person name="Song C."/>
            <person name="Xia L."/>
            <person name="Froenicke L."/>
            <person name="Lavelle D.O."/>
            <person name="Truco M.J."/>
            <person name="Xia R."/>
            <person name="Zhu S."/>
            <person name="Xu C."/>
            <person name="Xu H."/>
            <person name="Xu X."/>
            <person name="Cox K."/>
            <person name="Korf I."/>
            <person name="Meyers B.C."/>
            <person name="Michelmore R.W."/>
        </authorList>
    </citation>
    <scope>NUCLEOTIDE SEQUENCE [LARGE SCALE GENOMIC DNA]</scope>
    <source>
        <strain evidence="3">cv. Salinas</strain>
        <tissue evidence="2">Seedlings</tissue>
    </source>
</reference>
<dbReference type="Proteomes" id="UP000235145">
    <property type="component" value="Unassembled WGS sequence"/>
</dbReference>
<sequence>MDERNCWPKVVYSMKITMSLVQVLRLVDGEQTPAMGFIYGAMDGCKEKIAKNLDNNIASYKEIWDIIDTKGEMQMHCDLHVAAYYLNPQYRWSPNVFEHPEIKRGLYDVMERLMKDTAVYLKIEDQLIAYKEKKIGLFGYKGSLSHIRHIHLSMFNQIHTKRRNQLNTVRMNNLVYIMYNKKLKQKFIKRTKLKENDPLVVEQVLSDDEWIAAPSDGEEDDIGGGGELGEEDGGAIGRPRGGGITERLKGGGTIGEGNGTRKQKNVKVNLIDEDDGVQWGQEDEGDLLESDVNDVDYYI</sequence>
<feature type="compositionally biased region" description="Gly residues" evidence="1">
    <location>
        <begin position="234"/>
        <end position="258"/>
    </location>
</feature>
<proteinExistence type="predicted"/>
<dbReference type="EMBL" id="NBSK02000005">
    <property type="protein sequence ID" value="KAJ0207101.1"/>
    <property type="molecule type" value="Genomic_DNA"/>
</dbReference>